<protein>
    <submittedName>
        <fullName evidence="2">Alpha/beta hydrolase</fullName>
    </submittedName>
</protein>
<accession>A0A4R9LPX3</accession>
<dbReference type="GO" id="GO:0016787">
    <property type="term" value="F:hydrolase activity"/>
    <property type="evidence" value="ECO:0007669"/>
    <property type="project" value="UniProtKB-KW"/>
</dbReference>
<dbReference type="InterPro" id="IPR000073">
    <property type="entry name" value="AB_hydrolase_1"/>
</dbReference>
<organism evidence="2 3">
    <name type="scientific">Leptospira ilyithenensis</name>
    <dbReference type="NCBI Taxonomy" id="2484901"/>
    <lineage>
        <taxon>Bacteria</taxon>
        <taxon>Pseudomonadati</taxon>
        <taxon>Spirochaetota</taxon>
        <taxon>Spirochaetia</taxon>
        <taxon>Leptospirales</taxon>
        <taxon>Leptospiraceae</taxon>
        <taxon>Leptospira</taxon>
    </lineage>
</organism>
<dbReference type="OrthoDB" id="334971at2"/>
<dbReference type="EMBL" id="RQHV01000050">
    <property type="protein sequence ID" value="TGN09733.1"/>
    <property type="molecule type" value="Genomic_DNA"/>
</dbReference>
<keyword evidence="3" id="KW-1185">Reference proteome</keyword>
<name>A0A4R9LPX3_9LEPT</name>
<dbReference type="Proteomes" id="UP000298264">
    <property type="component" value="Unassembled WGS sequence"/>
</dbReference>
<evidence type="ECO:0000313" key="3">
    <source>
        <dbReference type="Proteomes" id="UP000298264"/>
    </source>
</evidence>
<evidence type="ECO:0000313" key="2">
    <source>
        <dbReference type="EMBL" id="TGN09733.1"/>
    </source>
</evidence>
<sequence length="268" mass="30090">MNQLEILTSGSTDPKKLLLIWPSTGGNARSFRLKESELAAKDYAIIRYNPPSHGNSGGTYNPQTAVKDILEFLKLKNWIHLPTIGIGHSGGGAALLMMEDRINFSGRYLLSPILDSRLSLFYLYEKGNIRQFLDLLMTDEKSSDLKKETILLQNELTLRTLGSSDWLESGEVDGLDFPVLNSKIRFSRLSLFLRNLFLPGFAVNDSLSEAKKPVKIFLPTSDDWFPIFKTVETAKLAGISTETIPSAKDHFFTGSWISVWTRIKSEIL</sequence>
<comment type="caution">
    <text evidence="2">The sequence shown here is derived from an EMBL/GenBank/DDBJ whole genome shotgun (WGS) entry which is preliminary data.</text>
</comment>
<keyword evidence="2" id="KW-0378">Hydrolase</keyword>
<dbReference type="InterPro" id="IPR029058">
    <property type="entry name" value="AB_hydrolase_fold"/>
</dbReference>
<dbReference type="Gene3D" id="3.40.50.1820">
    <property type="entry name" value="alpha/beta hydrolase"/>
    <property type="match status" value="1"/>
</dbReference>
<dbReference type="RefSeq" id="WP_135764584.1">
    <property type="nucleotide sequence ID" value="NZ_RQHV01000050.1"/>
</dbReference>
<evidence type="ECO:0000259" key="1">
    <source>
        <dbReference type="Pfam" id="PF12697"/>
    </source>
</evidence>
<dbReference type="Pfam" id="PF12697">
    <property type="entry name" value="Abhydrolase_6"/>
    <property type="match status" value="1"/>
</dbReference>
<feature type="domain" description="AB hydrolase-1" evidence="1">
    <location>
        <begin position="19"/>
        <end position="118"/>
    </location>
</feature>
<gene>
    <name evidence="2" type="ORF">EHS11_11650</name>
</gene>
<dbReference type="SUPFAM" id="SSF53474">
    <property type="entry name" value="alpha/beta-Hydrolases"/>
    <property type="match status" value="1"/>
</dbReference>
<reference evidence="2" key="1">
    <citation type="journal article" date="2019" name="PLoS Negl. Trop. Dis.">
        <title>Revisiting the worldwide diversity of Leptospira species in the environment.</title>
        <authorList>
            <person name="Vincent A.T."/>
            <person name="Schiettekatte O."/>
            <person name="Bourhy P."/>
            <person name="Veyrier F.J."/>
            <person name="Picardeau M."/>
        </authorList>
    </citation>
    <scope>NUCLEOTIDE SEQUENCE [LARGE SCALE GENOMIC DNA]</scope>
    <source>
        <strain evidence="2">201400974</strain>
    </source>
</reference>
<dbReference type="AlphaFoldDB" id="A0A4R9LPX3"/>
<proteinExistence type="predicted"/>